<dbReference type="Proteomes" id="UP000530263">
    <property type="component" value="Unassembled WGS sequence"/>
</dbReference>
<name>A0A7K4S632_COLPI</name>
<dbReference type="AlphaFoldDB" id="A0A7K4S632"/>
<dbReference type="InterPro" id="IPR000477">
    <property type="entry name" value="RT_dom"/>
</dbReference>
<dbReference type="PROSITE" id="PS50878">
    <property type="entry name" value="RT_POL"/>
    <property type="match status" value="1"/>
</dbReference>
<dbReference type="OrthoDB" id="416454at2759"/>
<evidence type="ECO:0000313" key="2">
    <source>
        <dbReference type="EMBL" id="NWQ80970.1"/>
    </source>
</evidence>
<proteinExistence type="predicted"/>
<dbReference type="Pfam" id="PF00078">
    <property type="entry name" value="RVT_1"/>
    <property type="match status" value="1"/>
</dbReference>
<organism evidence="2 3">
    <name type="scientific">Columbina picui</name>
    <name type="common">Picui ground-dove</name>
    <dbReference type="NCBI Taxonomy" id="115618"/>
    <lineage>
        <taxon>Eukaryota</taxon>
        <taxon>Metazoa</taxon>
        <taxon>Chordata</taxon>
        <taxon>Craniata</taxon>
        <taxon>Vertebrata</taxon>
        <taxon>Euteleostomi</taxon>
        <taxon>Archelosauria</taxon>
        <taxon>Archosauria</taxon>
        <taxon>Dinosauria</taxon>
        <taxon>Saurischia</taxon>
        <taxon>Theropoda</taxon>
        <taxon>Coelurosauria</taxon>
        <taxon>Aves</taxon>
        <taxon>Neognathae</taxon>
        <taxon>Neoaves</taxon>
        <taxon>Columbimorphae</taxon>
        <taxon>Columbiformes</taxon>
        <taxon>Columbidae</taxon>
        <taxon>Columbina</taxon>
    </lineage>
</organism>
<protein>
    <submittedName>
        <fullName evidence="2">RTJK polymerase</fullName>
    </submittedName>
</protein>
<accession>A0A7K4S632</accession>
<dbReference type="EMBL" id="VYZG01001473">
    <property type="protein sequence ID" value="NWQ80970.1"/>
    <property type="molecule type" value="Genomic_DNA"/>
</dbReference>
<keyword evidence="3" id="KW-1185">Reference proteome</keyword>
<dbReference type="PANTHER" id="PTHR33332">
    <property type="entry name" value="REVERSE TRANSCRIPTASE DOMAIN-CONTAINING PROTEIN"/>
    <property type="match status" value="1"/>
</dbReference>
<comment type="caution">
    <text evidence="2">The sequence shown here is derived from an EMBL/GenBank/DDBJ whole genome shotgun (WGS) entry which is preliminary data.</text>
</comment>
<reference evidence="2 3" key="1">
    <citation type="submission" date="2019-09" db="EMBL/GenBank/DDBJ databases">
        <title>Bird 10,000 Genomes (B10K) Project - Family phase.</title>
        <authorList>
            <person name="Zhang G."/>
        </authorList>
    </citation>
    <scope>NUCLEOTIDE SEQUENCE [LARGE SCALE GENOMIC DNA]</scope>
    <source>
        <strain evidence="2">B10K-DU-021-26</strain>
        <tissue evidence="2">Mixed tissue sample</tissue>
    </source>
</reference>
<evidence type="ECO:0000259" key="1">
    <source>
        <dbReference type="PROSITE" id="PS50878"/>
    </source>
</evidence>
<gene>
    <name evidence="2" type="primary">Jockey\pol</name>
    <name evidence="2" type="ORF">COLPIC_R14497</name>
</gene>
<feature type="non-terminal residue" evidence="2">
    <location>
        <position position="1"/>
    </location>
</feature>
<sequence>LTHTGVPQGSVLGPVLFNIFINDLDVGLECTISRFADDIKLGGAADMPEGCDAIQRDLDRLESWARKNLIKYH</sequence>
<feature type="non-terminal residue" evidence="2">
    <location>
        <position position="73"/>
    </location>
</feature>
<evidence type="ECO:0000313" key="3">
    <source>
        <dbReference type="Proteomes" id="UP000530263"/>
    </source>
</evidence>
<feature type="domain" description="Reverse transcriptase" evidence="1">
    <location>
        <begin position="1"/>
        <end position="73"/>
    </location>
</feature>